<dbReference type="GO" id="GO:0042262">
    <property type="term" value="P:DNA protection"/>
    <property type="evidence" value="ECO:0007669"/>
    <property type="project" value="TreeGrafter"/>
</dbReference>
<dbReference type="EMBL" id="MFLV01000010">
    <property type="protein sequence ID" value="OGG71759.1"/>
    <property type="molecule type" value="Genomic_DNA"/>
</dbReference>
<keyword evidence="4" id="KW-0378">Hydrolase</keyword>
<evidence type="ECO:0000313" key="8">
    <source>
        <dbReference type="Proteomes" id="UP000179115"/>
    </source>
</evidence>
<dbReference type="PANTHER" id="PTHR43758">
    <property type="entry name" value="7,8-DIHYDRO-8-OXOGUANINE TRIPHOSPHATASE"/>
    <property type="match status" value="1"/>
</dbReference>
<accession>A0A1F6EDK2</accession>
<dbReference type="AlphaFoldDB" id="A0A1F6EDK2"/>
<dbReference type="InterPro" id="IPR015797">
    <property type="entry name" value="NUDIX_hydrolase-like_dom_sf"/>
</dbReference>
<dbReference type="GO" id="GO:0008413">
    <property type="term" value="F:8-oxo-7,8-dihydroguanosine triphosphate pyrophosphatase activity"/>
    <property type="evidence" value="ECO:0007669"/>
    <property type="project" value="TreeGrafter"/>
</dbReference>
<dbReference type="Gene3D" id="3.90.79.10">
    <property type="entry name" value="Nucleoside Triphosphate Pyrophosphohydrolase"/>
    <property type="match status" value="1"/>
</dbReference>
<evidence type="ECO:0000256" key="5">
    <source>
        <dbReference type="ARBA" id="ARBA00022842"/>
    </source>
</evidence>
<evidence type="ECO:0000259" key="6">
    <source>
        <dbReference type="PROSITE" id="PS51462"/>
    </source>
</evidence>
<keyword evidence="5" id="KW-0460">Magnesium</keyword>
<evidence type="ECO:0000256" key="4">
    <source>
        <dbReference type="ARBA" id="ARBA00022801"/>
    </source>
</evidence>
<dbReference type="Pfam" id="PF00293">
    <property type="entry name" value="NUDIX"/>
    <property type="match status" value="1"/>
</dbReference>
<comment type="caution">
    <text evidence="7">The sequence shown here is derived from an EMBL/GenBank/DDBJ whole genome shotgun (WGS) entry which is preliminary data.</text>
</comment>
<dbReference type="InterPro" id="IPR000086">
    <property type="entry name" value="NUDIX_hydrolase_dom"/>
</dbReference>
<gene>
    <name evidence="7" type="ORF">A3A35_01855</name>
</gene>
<protein>
    <recommendedName>
        <fullName evidence="6">Nudix hydrolase domain-containing protein</fullName>
    </recommendedName>
</protein>
<organism evidence="7 8">
    <name type="scientific">Candidatus Kaiserbacteria bacterium RIFCSPLOWO2_01_FULL_51_21</name>
    <dbReference type="NCBI Taxonomy" id="1798508"/>
    <lineage>
        <taxon>Bacteria</taxon>
        <taxon>Candidatus Kaiseribacteriota</taxon>
    </lineage>
</organism>
<comment type="similarity">
    <text evidence="2">Belongs to the Nudix hydrolase family.</text>
</comment>
<evidence type="ECO:0000313" key="7">
    <source>
        <dbReference type="EMBL" id="OGG71759.1"/>
    </source>
</evidence>
<proteinExistence type="inferred from homology"/>
<dbReference type="PANTHER" id="PTHR43758:SF2">
    <property type="entry name" value="OXIDIZED PURINE NUCLEOSIDE TRIPHOSPHATE HYDROLASE"/>
    <property type="match status" value="1"/>
</dbReference>
<evidence type="ECO:0000256" key="2">
    <source>
        <dbReference type="ARBA" id="ARBA00005582"/>
    </source>
</evidence>
<name>A0A1F6EDK2_9BACT</name>
<dbReference type="GO" id="GO:0046872">
    <property type="term" value="F:metal ion binding"/>
    <property type="evidence" value="ECO:0007669"/>
    <property type="project" value="UniProtKB-KW"/>
</dbReference>
<dbReference type="PROSITE" id="PS51462">
    <property type="entry name" value="NUDIX"/>
    <property type="match status" value="1"/>
</dbReference>
<dbReference type="GO" id="GO:0005737">
    <property type="term" value="C:cytoplasm"/>
    <property type="evidence" value="ECO:0007669"/>
    <property type="project" value="TreeGrafter"/>
</dbReference>
<dbReference type="CDD" id="cd03427">
    <property type="entry name" value="NUDIX_MTH1_Nudt1"/>
    <property type="match status" value="1"/>
</dbReference>
<evidence type="ECO:0000256" key="3">
    <source>
        <dbReference type="ARBA" id="ARBA00022723"/>
    </source>
</evidence>
<dbReference type="SUPFAM" id="SSF55811">
    <property type="entry name" value="Nudix"/>
    <property type="match status" value="1"/>
</dbReference>
<reference evidence="7 8" key="1">
    <citation type="journal article" date="2016" name="Nat. Commun.">
        <title>Thousands of microbial genomes shed light on interconnected biogeochemical processes in an aquifer system.</title>
        <authorList>
            <person name="Anantharaman K."/>
            <person name="Brown C.T."/>
            <person name="Hug L.A."/>
            <person name="Sharon I."/>
            <person name="Castelle C.J."/>
            <person name="Probst A.J."/>
            <person name="Thomas B.C."/>
            <person name="Singh A."/>
            <person name="Wilkins M.J."/>
            <person name="Karaoz U."/>
            <person name="Brodie E.L."/>
            <person name="Williams K.H."/>
            <person name="Hubbard S.S."/>
            <person name="Banfield J.F."/>
        </authorList>
    </citation>
    <scope>NUCLEOTIDE SEQUENCE [LARGE SCALE GENOMIC DNA]</scope>
</reference>
<dbReference type="STRING" id="1798508.A3A35_01855"/>
<feature type="domain" description="Nudix hydrolase" evidence="6">
    <location>
        <begin position="1"/>
        <end position="131"/>
    </location>
</feature>
<dbReference type="Proteomes" id="UP000179115">
    <property type="component" value="Unassembled WGS sequence"/>
</dbReference>
<comment type="cofactor">
    <cofactor evidence="1">
        <name>Mg(2+)</name>
        <dbReference type="ChEBI" id="CHEBI:18420"/>
    </cofactor>
</comment>
<evidence type="ECO:0000256" key="1">
    <source>
        <dbReference type="ARBA" id="ARBA00001946"/>
    </source>
</evidence>
<sequence>MRQNTLIFLIDQEENEILLGMKKRGFGAGKLNGYGGKVNKGETITASAVREVMEEAEVEVAEKDLVKAAEILFYFNEHPDWNVHCFVYLCYHWRGEPKETEEMAPEWHDLEAIPYDKTWSDDQYWLPKVLAGDFLTAEFHFNGKGESFSEYTIHGVKKL</sequence>
<keyword evidence="3" id="KW-0479">Metal-binding</keyword>